<dbReference type="InterPro" id="IPR051427">
    <property type="entry name" value="Nectin/Nectin-like"/>
</dbReference>
<dbReference type="InterPro" id="IPR036179">
    <property type="entry name" value="Ig-like_dom_sf"/>
</dbReference>
<dbReference type="PROSITE" id="PS50835">
    <property type="entry name" value="IG_LIKE"/>
    <property type="match status" value="1"/>
</dbReference>
<dbReference type="PANTHER" id="PTHR23277">
    <property type="entry name" value="NECTIN-RELATED"/>
    <property type="match status" value="1"/>
</dbReference>
<evidence type="ECO:0000256" key="1">
    <source>
        <dbReference type="ARBA" id="ARBA00004370"/>
    </source>
</evidence>
<sequence length="203" mass="22918">QFTMTWMTENLHRHVATHFGNDTLRLVRESDLILIHYIPEHTKYNSVQVQWYILQPGGYKTSILVFNTVLGLNIHESPLKGRVNISEQSLIIRNVEMSDAGLYSCSVTTFPSGSLEKSTNLIVRGEYVIHSSMLPLNEYMKCVFLHRRTWLNVGPSGVEPCSVLMSHPCLQVLQSKGSHTVCKKVTKCGLQSCCNSVYSTITE</sequence>
<evidence type="ECO:0000256" key="2">
    <source>
        <dbReference type="ARBA" id="ARBA00022729"/>
    </source>
</evidence>
<keyword evidence="5" id="KW-1015">Disulfide bond</keyword>
<evidence type="ECO:0000259" key="7">
    <source>
        <dbReference type="PROSITE" id="PS50835"/>
    </source>
</evidence>
<protein>
    <recommendedName>
        <fullName evidence="7">Ig-like domain-containing protein</fullName>
    </recommendedName>
</protein>
<keyword evidence="4" id="KW-0472">Membrane</keyword>
<evidence type="ECO:0000256" key="6">
    <source>
        <dbReference type="ARBA" id="ARBA00023180"/>
    </source>
</evidence>
<dbReference type="InterPro" id="IPR003599">
    <property type="entry name" value="Ig_sub"/>
</dbReference>
<dbReference type="SMART" id="SM00409">
    <property type="entry name" value="IG"/>
    <property type="match status" value="1"/>
</dbReference>
<keyword evidence="3" id="KW-0677">Repeat</keyword>
<feature type="domain" description="Ig-like" evidence="7">
    <location>
        <begin position="1"/>
        <end position="122"/>
    </location>
</feature>
<dbReference type="SUPFAM" id="SSF48726">
    <property type="entry name" value="Immunoglobulin"/>
    <property type="match status" value="1"/>
</dbReference>
<keyword evidence="9" id="KW-1185">Reference proteome</keyword>
<dbReference type="InterPro" id="IPR007110">
    <property type="entry name" value="Ig-like_dom"/>
</dbReference>
<dbReference type="Proteomes" id="UP000261600">
    <property type="component" value="Unplaced"/>
</dbReference>
<keyword evidence="6" id="KW-0325">Glycoprotein</keyword>
<evidence type="ECO:0000256" key="3">
    <source>
        <dbReference type="ARBA" id="ARBA00022737"/>
    </source>
</evidence>
<dbReference type="PANTHER" id="PTHR23277:SF108">
    <property type="entry name" value="FASCICLIN-3"/>
    <property type="match status" value="1"/>
</dbReference>
<dbReference type="GO" id="GO:0007157">
    <property type="term" value="P:heterophilic cell-cell adhesion via plasma membrane cell adhesion molecules"/>
    <property type="evidence" value="ECO:0007669"/>
    <property type="project" value="TreeGrafter"/>
</dbReference>
<proteinExistence type="predicted"/>
<dbReference type="GO" id="GO:0007156">
    <property type="term" value="P:homophilic cell adhesion via plasma membrane adhesion molecules"/>
    <property type="evidence" value="ECO:0007669"/>
    <property type="project" value="TreeGrafter"/>
</dbReference>
<evidence type="ECO:0000313" key="8">
    <source>
        <dbReference type="Ensembl" id="ENSMALP00000032787.1"/>
    </source>
</evidence>
<reference evidence="8" key="2">
    <citation type="submission" date="2025-09" db="UniProtKB">
        <authorList>
            <consortium name="Ensembl"/>
        </authorList>
    </citation>
    <scope>IDENTIFICATION</scope>
</reference>
<evidence type="ECO:0000256" key="4">
    <source>
        <dbReference type="ARBA" id="ARBA00023136"/>
    </source>
</evidence>
<reference evidence="8" key="1">
    <citation type="submission" date="2025-08" db="UniProtKB">
        <authorList>
            <consortium name="Ensembl"/>
        </authorList>
    </citation>
    <scope>IDENTIFICATION</scope>
</reference>
<accession>A0A3Q3RE29</accession>
<comment type="subcellular location">
    <subcellularLocation>
        <location evidence="1">Membrane</location>
    </subcellularLocation>
</comment>
<dbReference type="Ensembl" id="ENSMALT00000033348.1">
    <property type="protein sequence ID" value="ENSMALP00000032787.1"/>
    <property type="gene ID" value="ENSMALG00000022549.1"/>
</dbReference>
<dbReference type="GO" id="GO:0005912">
    <property type="term" value="C:adherens junction"/>
    <property type="evidence" value="ECO:0007669"/>
    <property type="project" value="TreeGrafter"/>
</dbReference>
<dbReference type="InterPro" id="IPR013783">
    <property type="entry name" value="Ig-like_fold"/>
</dbReference>
<evidence type="ECO:0000256" key="5">
    <source>
        <dbReference type="ARBA" id="ARBA00023157"/>
    </source>
</evidence>
<dbReference type="Gene3D" id="2.60.40.10">
    <property type="entry name" value="Immunoglobulins"/>
    <property type="match status" value="1"/>
</dbReference>
<keyword evidence="2" id="KW-0732">Signal</keyword>
<organism evidence="8 9">
    <name type="scientific">Monopterus albus</name>
    <name type="common">Swamp eel</name>
    <dbReference type="NCBI Taxonomy" id="43700"/>
    <lineage>
        <taxon>Eukaryota</taxon>
        <taxon>Metazoa</taxon>
        <taxon>Chordata</taxon>
        <taxon>Craniata</taxon>
        <taxon>Vertebrata</taxon>
        <taxon>Euteleostomi</taxon>
        <taxon>Actinopterygii</taxon>
        <taxon>Neopterygii</taxon>
        <taxon>Teleostei</taxon>
        <taxon>Neoteleostei</taxon>
        <taxon>Acanthomorphata</taxon>
        <taxon>Anabantaria</taxon>
        <taxon>Synbranchiformes</taxon>
        <taxon>Synbranchidae</taxon>
        <taxon>Monopterus</taxon>
    </lineage>
</organism>
<dbReference type="GO" id="GO:0016020">
    <property type="term" value="C:membrane"/>
    <property type="evidence" value="ECO:0007669"/>
    <property type="project" value="UniProtKB-SubCell"/>
</dbReference>
<name>A0A3Q3RE29_MONAL</name>
<evidence type="ECO:0000313" key="9">
    <source>
        <dbReference type="Proteomes" id="UP000261600"/>
    </source>
</evidence>
<dbReference type="AlphaFoldDB" id="A0A3Q3RE29"/>
<dbReference type="InterPro" id="IPR013106">
    <property type="entry name" value="Ig_V-set"/>
</dbReference>
<dbReference type="Pfam" id="PF07686">
    <property type="entry name" value="V-set"/>
    <property type="match status" value="1"/>
</dbReference>